<dbReference type="EMBL" id="QGNW01002566">
    <property type="protein sequence ID" value="RVW17955.1"/>
    <property type="molecule type" value="Genomic_DNA"/>
</dbReference>
<organism evidence="1 2">
    <name type="scientific">Vitis vinifera</name>
    <name type="common">Grape</name>
    <dbReference type="NCBI Taxonomy" id="29760"/>
    <lineage>
        <taxon>Eukaryota</taxon>
        <taxon>Viridiplantae</taxon>
        <taxon>Streptophyta</taxon>
        <taxon>Embryophyta</taxon>
        <taxon>Tracheophyta</taxon>
        <taxon>Spermatophyta</taxon>
        <taxon>Magnoliopsida</taxon>
        <taxon>eudicotyledons</taxon>
        <taxon>Gunneridae</taxon>
        <taxon>Pentapetalae</taxon>
        <taxon>rosids</taxon>
        <taxon>Vitales</taxon>
        <taxon>Vitaceae</taxon>
        <taxon>Viteae</taxon>
        <taxon>Vitis</taxon>
    </lineage>
</organism>
<sequence length="148" mass="16758">MFEAIEYLVSSKKLEDGFGMDNIAVVNDRGKMTRSCDDNMGLDLQCTHNNIACVLHDFLNDCYGFEMNQANDLDCLLMFEGIHEHFMRTLDKQYVLVGYHRFVKFGQAIQFLVSSKKLEDGFGMDNVVVVNGKGKITILCDDNIGLDL</sequence>
<name>A0A438C3Z2_VITVI</name>
<gene>
    <name evidence="1" type="ORF">CK203_115304</name>
</gene>
<comment type="caution">
    <text evidence="1">The sequence shown here is derived from an EMBL/GenBank/DDBJ whole genome shotgun (WGS) entry which is preliminary data.</text>
</comment>
<proteinExistence type="predicted"/>
<dbReference type="Proteomes" id="UP000288805">
    <property type="component" value="Unassembled WGS sequence"/>
</dbReference>
<accession>A0A438C3Z2</accession>
<protein>
    <submittedName>
        <fullName evidence="1">Uncharacterized protein</fullName>
    </submittedName>
</protein>
<reference evidence="1 2" key="1">
    <citation type="journal article" date="2018" name="PLoS Genet.">
        <title>Population sequencing reveals clonal diversity and ancestral inbreeding in the grapevine cultivar Chardonnay.</title>
        <authorList>
            <person name="Roach M.J."/>
            <person name="Johnson D.L."/>
            <person name="Bohlmann J."/>
            <person name="van Vuuren H.J."/>
            <person name="Jones S.J."/>
            <person name="Pretorius I.S."/>
            <person name="Schmidt S.A."/>
            <person name="Borneman A.R."/>
        </authorList>
    </citation>
    <scope>NUCLEOTIDE SEQUENCE [LARGE SCALE GENOMIC DNA]</scope>
    <source>
        <strain evidence="2">cv. Chardonnay</strain>
        <tissue evidence="1">Leaf</tissue>
    </source>
</reference>
<evidence type="ECO:0000313" key="2">
    <source>
        <dbReference type="Proteomes" id="UP000288805"/>
    </source>
</evidence>
<evidence type="ECO:0000313" key="1">
    <source>
        <dbReference type="EMBL" id="RVW17955.1"/>
    </source>
</evidence>
<dbReference type="AlphaFoldDB" id="A0A438C3Z2"/>